<keyword evidence="8" id="KW-1185">Reference proteome</keyword>
<evidence type="ECO:0000256" key="2">
    <source>
        <dbReference type="ARBA" id="ARBA00005982"/>
    </source>
</evidence>
<dbReference type="FunFam" id="1.20.1250.20:FF:001017">
    <property type="entry name" value="Os08g0527700 protein"/>
    <property type="match status" value="1"/>
</dbReference>
<dbReference type="PANTHER" id="PTHR11654">
    <property type="entry name" value="OLIGOPEPTIDE TRANSPORTER-RELATED"/>
    <property type="match status" value="1"/>
</dbReference>
<evidence type="ECO:0000256" key="3">
    <source>
        <dbReference type="ARBA" id="ARBA00022692"/>
    </source>
</evidence>
<dbReference type="SUPFAM" id="SSF103473">
    <property type="entry name" value="MFS general substrate transporter"/>
    <property type="match status" value="1"/>
</dbReference>
<dbReference type="GO" id="GO:0016020">
    <property type="term" value="C:membrane"/>
    <property type="evidence" value="ECO:0007669"/>
    <property type="project" value="UniProtKB-SubCell"/>
</dbReference>
<dbReference type="EMBL" id="JBEDUW010000005">
    <property type="protein sequence ID" value="KAK9929736.1"/>
    <property type="molecule type" value="Genomic_DNA"/>
</dbReference>
<organism evidence="7 8">
    <name type="scientific">Rubus argutus</name>
    <name type="common">Southern blackberry</name>
    <dbReference type="NCBI Taxonomy" id="59490"/>
    <lineage>
        <taxon>Eukaryota</taxon>
        <taxon>Viridiplantae</taxon>
        <taxon>Streptophyta</taxon>
        <taxon>Embryophyta</taxon>
        <taxon>Tracheophyta</taxon>
        <taxon>Spermatophyta</taxon>
        <taxon>Magnoliopsida</taxon>
        <taxon>eudicotyledons</taxon>
        <taxon>Gunneridae</taxon>
        <taxon>Pentapetalae</taxon>
        <taxon>rosids</taxon>
        <taxon>fabids</taxon>
        <taxon>Rosales</taxon>
        <taxon>Rosaceae</taxon>
        <taxon>Rosoideae</taxon>
        <taxon>Rosoideae incertae sedis</taxon>
        <taxon>Rubus</taxon>
    </lineage>
</organism>
<name>A0AAW1X0G6_RUBAR</name>
<dbReference type="Pfam" id="PF00854">
    <property type="entry name" value="PTR2"/>
    <property type="match status" value="2"/>
</dbReference>
<reference evidence="7 8" key="1">
    <citation type="journal article" date="2023" name="G3 (Bethesda)">
        <title>A chromosome-length genome assembly and annotation of blackberry (Rubus argutus, cv. 'Hillquist').</title>
        <authorList>
            <person name="Bruna T."/>
            <person name="Aryal R."/>
            <person name="Dudchenko O."/>
            <person name="Sargent D.J."/>
            <person name="Mead D."/>
            <person name="Buti M."/>
            <person name="Cavallini A."/>
            <person name="Hytonen T."/>
            <person name="Andres J."/>
            <person name="Pham M."/>
            <person name="Weisz D."/>
            <person name="Mascagni F."/>
            <person name="Usai G."/>
            <person name="Natali L."/>
            <person name="Bassil N."/>
            <person name="Fernandez G.E."/>
            <person name="Lomsadze A."/>
            <person name="Armour M."/>
            <person name="Olukolu B."/>
            <person name="Poorten T."/>
            <person name="Britton C."/>
            <person name="Davik J."/>
            <person name="Ashrafi H."/>
            <person name="Aiden E.L."/>
            <person name="Borodovsky M."/>
            <person name="Worthington M."/>
        </authorList>
    </citation>
    <scope>NUCLEOTIDE SEQUENCE [LARGE SCALE GENOMIC DNA]</scope>
    <source>
        <strain evidence="7">PI 553951</strain>
    </source>
</reference>
<feature type="transmembrane region" description="Helical" evidence="6">
    <location>
        <begin position="316"/>
        <end position="340"/>
    </location>
</feature>
<feature type="transmembrane region" description="Helical" evidence="6">
    <location>
        <begin position="195"/>
        <end position="212"/>
    </location>
</feature>
<evidence type="ECO:0000256" key="1">
    <source>
        <dbReference type="ARBA" id="ARBA00004141"/>
    </source>
</evidence>
<protein>
    <submittedName>
        <fullName evidence="7">Uncharacterized protein</fullName>
    </submittedName>
</protein>
<dbReference type="Gene3D" id="1.20.1250.20">
    <property type="entry name" value="MFS general substrate transporter like domains"/>
    <property type="match status" value="2"/>
</dbReference>
<proteinExistence type="inferred from homology"/>
<evidence type="ECO:0000313" key="8">
    <source>
        <dbReference type="Proteomes" id="UP001457282"/>
    </source>
</evidence>
<gene>
    <name evidence="7" type="ORF">M0R45_026822</name>
</gene>
<accession>A0AAW1X0G6</accession>
<comment type="subcellular location">
    <subcellularLocation>
        <location evidence="1">Membrane</location>
        <topology evidence="1">Multi-pass membrane protein</topology>
    </subcellularLocation>
</comment>
<feature type="transmembrane region" description="Helical" evidence="6">
    <location>
        <begin position="12"/>
        <end position="35"/>
    </location>
</feature>
<keyword evidence="3 6" id="KW-0812">Transmembrane</keyword>
<feature type="transmembrane region" description="Helical" evidence="6">
    <location>
        <begin position="154"/>
        <end position="175"/>
    </location>
</feature>
<evidence type="ECO:0000256" key="6">
    <source>
        <dbReference type="SAM" id="Phobius"/>
    </source>
</evidence>
<comment type="similarity">
    <text evidence="2">Belongs to the major facilitator superfamily. Proton-dependent oligopeptide transporter (POT/PTR) (TC 2.A.17) family.</text>
</comment>
<comment type="caution">
    <text evidence="7">The sequence shown here is derived from an EMBL/GenBank/DDBJ whole genome shotgun (WGS) entry which is preliminary data.</text>
</comment>
<dbReference type="Proteomes" id="UP001457282">
    <property type="component" value="Unassembled WGS sequence"/>
</dbReference>
<evidence type="ECO:0000256" key="4">
    <source>
        <dbReference type="ARBA" id="ARBA00022989"/>
    </source>
</evidence>
<evidence type="ECO:0000313" key="7">
    <source>
        <dbReference type="EMBL" id="KAK9929736.1"/>
    </source>
</evidence>
<keyword evidence="5 6" id="KW-0472">Membrane</keyword>
<feature type="transmembrane region" description="Helical" evidence="6">
    <location>
        <begin position="233"/>
        <end position="253"/>
    </location>
</feature>
<feature type="transmembrane region" description="Helical" evidence="6">
    <location>
        <begin position="285"/>
        <end position="304"/>
    </location>
</feature>
<dbReference type="InterPro" id="IPR036259">
    <property type="entry name" value="MFS_trans_sf"/>
</dbReference>
<evidence type="ECO:0000256" key="5">
    <source>
        <dbReference type="ARBA" id="ARBA00023136"/>
    </source>
</evidence>
<dbReference type="GO" id="GO:0022857">
    <property type="term" value="F:transmembrane transporter activity"/>
    <property type="evidence" value="ECO:0007669"/>
    <property type="project" value="InterPro"/>
</dbReference>
<keyword evidence="4 6" id="KW-1133">Transmembrane helix</keyword>
<feature type="transmembrane region" description="Helical" evidence="6">
    <location>
        <begin position="360"/>
        <end position="380"/>
    </location>
</feature>
<dbReference type="AlphaFoldDB" id="A0AAW1X0G6"/>
<dbReference type="InterPro" id="IPR000109">
    <property type="entry name" value="POT_fam"/>
</dbReference>
<sequence>MSSASAQGLGLLTLAAFLPSSQLQVLLFFFSLYLVAVGQGGHKPCVQAFGADQFDGQDAEECKAKRSFFNWCIKGDGESPFVIIGKVYIATLRNWRTTPSAIASEEESRGTLPHQSSEQFRFLNKALLAPDYLKENGKACTIAEVEEAKAVLRLLPIWATCLAYAIVFAQCSTFFTKQGATMDRTVVPGFEIPAASLQSFVSLAIIIFIPIYDRILVPIARAFTREPSGITMLQRIGTGMFLSIISMAVAALGEIKRLQTAKDYDLVDMPSATVPMSVWWLVPQYLLFGLADVFTLVGLQEFFYDQVPNELRSVGLALYLSINGVGSFLSSFLICVIEEATSAAGDTIWFSNNLNRAHLYYFYWLLAALSSVQLVIYIYFAKSYTYNRGGTM</sequence>